<dbReference type="AlphaFoldDB" id="A0A934KN04"/>
<feature type="signal peptide" evidence="1">
    <location>
        <begin position="1"/>
        <end position="30"/>
    </location>
</feature>
<feature type="chain" id="PRO_5036911167" description="Lipoprotein" evidence="1">
    <location>
        <begin position="31"/>
        <end position="176"/>
    </location>
</feature>
<dbReference type="EMBL" id="JAEKNN010000053">
    <property type="protein sequence ID" value="MBJ7609873.1"/>
    <property type="molecule type" value="Genomic_DNA"/>
</dbReference>
<organism evidence="2 3">
    <name type="scientific">Candidatus Amunia macphersoniae</name>
    <dbReference type="NCBI Taxonomy" id="3127014"/>
    <lineage>
        <taxon>Bacteria</taxon>
        <taxon>Bacillati</taxon>
        <taxon>Candidatus Dormiibacterota</taxon>
        <taxon>Candidatus Dormibacteria</taxon>
        <taxon>Candidatus Aeolococcales</taxon>
        <taxon>Candidatus Aeolococcaceae</taxon>
        <taxon>Candidatus Amunia</taxon>
    </lineage>
</organism>
<evidence type="ECO:0000313" key="2">
    <source>
        <dbReference type="EMBL" id="MBJ7609873.1"/>
    </source>
</evidence>
<gene>
    <name evidence="2" type="ORF">JF887_10670</name>
</gene>
<evidence type="ECO:0008006" key="4">
    <source>
        <dbReference type="Google" id="ProtNLM"/>
    </source>
</evidence>
<protein>
    <recommendedName>
        <fullName evidence="4">Lipoprotein</fullName>
    </recommendedName>
</protein>
<dbReference type="Proteomes" id="UP000614410">
    <property type="component" value="Unassembled WGS sequence"/>
</dbReference>
<comment type="caution">
    <text evidence="2">The sequence shown here is derived from an EMBL/GenBank/DDBJ whole genome shotgun (WGS) entry which is preliminary data.</text>
</comment>
<sequence>MMPRRRRSTCSPLRGWRVALSIIAMGVALAGCGDTVAPDSGAPSPCGSVPQLDKMVVQRTDSFPQNHFRFDFPALVTVTAPARVQGAARALCGLPAMPTGVINCPADFGISYSVELSAGGEQFALITVDATGCQTVRGVRATASWAATSPGFWPALGNALELAHPDNAAFRGTSPA</sequence>
<reference evidence="2 3" key="1">
    <citation type="submission" date="2020-10" db="EMBL/GenBank/DDBJ databases">
        <title>Ca. Dormibacterota MAGs.</title>
        <authorList>
            <person name="Montgomery K."/>
        </authorList>
    </citation>
    <scope>NUCLEOTIDE SEQUENCE [LARGE SCALE GENOMIC DNA]</scope>
    <source>
        <strain evidence="2">Mitchell_Peninsula_5</strain>
    </source>
</reference>
<evidence type="ECO:0000313" key="3">
    <source>
        <dbReference type="Proteomes" id="UP000614410"/>
    </source>
</evidence>
<name>A0A934KN04_9BACT</name>
<evidence type="ECO:0000256" key="1">
    <source>
        <dbReference type="SAM" id="SignalP"/>
    </source>
</evidence>
<accession>A0A934KN04</accession>
<dbReference type="PROSITE" id="PS51257">
    <property type="entry name" value="PROKAR_LIPOPROTEIN"/>
    <property type="match status" value="1"/>
</dbReference>
<keyword evidence="1" id="KW-0732">Signal</keyword>
<proteinExistence type="predicted"/>